<keyword evidence="3" id="KW-1185">Reference proteome</keyword>
<name>A0ABT6C3F3_9MICO</name>
<accession>A0ABT6C3F3</accession>
<dbReference type="EMBL" id="JAROAV010000011">
    <property type="protein sequence ID" value="MDF8263494.1"/>
    <property type="molecule type" value="Genomic_DNA"/>
</dbReference>
<proteinExistence type="predicted"/>
<evidence type="ECO:0000313" key="3">
    <source>
        <dbReference type="Proteomes" id="UP001528912"/>
    </source>
</evidence>
<evidence type="ECO:0000313" key="2">
    <source>
        <dbReference type="EMBL" id="MDF8263494.1"/>
    </source>
</evidence>
<evidence type="ECO:0000259" key="1">
    <source>
        <dbReference type="Pfam" id="PF13400"/>
    </source>
</evidence>
<protein>
    <recommendedName>
        <fullName evidence="1">Putative Flp pilus-assembly TadG-like N-terminal domain-containing protein</fullName>
    </recommendedName>
</protein>
<sequence length="125" mass="13013">MRRLLRRLRGEEGRISILIAGLFAILAVLVMGGVDVTAVQLARMRLIDASDAAAADAADAIDPATVYSGGVGTSLQLTDESVGRTAGDSLARQERPTHVTSWGLIEGTGAVDGSTAVVRLRGNVR</sequence>
<reference evidence="2 3" key="1">
    <citation type="submission" date="2023-03" db="EMBL/GenBank/DDBJ databases">
        <title>YIM 133296 draft genome.</title>
        <authorList>
            <person name="Xiong L."/>
        </authorList>
    </citation>
    <scope>NUCLEOTIDE SEQUENCE [LARGE SCALE GENOMIC DNA]</scope>
    <source>
        <strain evidence="2 3">YIM 133296</strain>
    </source>
</reference>
<dbReference type="InterPro" id="IPR028087">
    <property type="entry name" value="Tad_N"/>
</dbReference>
<comment type="caution">
    <text evidence="2">The sequence shown here is derived from an EMBL/GenBank/DDBJ whole genome shotgun (WGS) entry which is preliminary data.</text>
</comment>
<feature type="non-terminal residue" evidence="2">
    <location>
        <position position="125"/>
    </location>
</feature>
<dbReference type="Proteomes" id="UP001528912">
    <property type="component" value="Unassembled WGS sequence"/>
</dbReference>
<dbReference type="Pfam" id="PF13400">
    <property type="entry name" value="Tad"/>
    <property type="match status" value="1"/>
</dbReference>
<feature type="domain" description="Putative Flp pilus-assembly TadG-like N-terminal" evidence="1">
    <location>
        <begin position="13"/>
        <end position="59"/>
    </location>
</feature>
<dbReference type="RefSeq" id="WP_277191214.1">
    <property type="nucleotide sequence ID" value="NZ_JAROAV010000011.1"/>
</dbReference>
<gene>
    <name evidence="2" type="ORF">P4R38_04445</name>
</gene>
<organism evidence="2 3">
    <name type="scientific">Luteipulveratus flavus</name>
    <dbReference type="NCBI Taxonomy" id="3031728"/>
    <lineage>
        <taxon>Bacteria</taxon>
        <taxon>Bacillati</taxon>
        <taxon>Actinomycetota</taxon>
        <taxon>Actinomycetes</taxon>
        <taxon>Micrococcales</taxon>
        <taxon>Dermacoccaceae</taxon>
        <taxon>Luteipulveratus</taxon>
    </lineage>
</organism>